<dbReference type="EMBL" id="JAOWLA010000023">
    <property type="protein sequence ID" value="MCV2866638.1"/>
    <property type="molecule type" value="Genomic_DNA"/>
</dbReference>
<feature type="domain" description="DDE" evidence="1">
    <location>
        <begin position="2"/>
        <end position="52"/>
    </location>
</feature>
<comment type="caution">
    <text evidence="2">The sequence shown here is derived from an EMBL/GenBank/DDBJ whole genome shotgun (WGS) entry which is preliminary data.</text>
</comment>
<reference evidence="2 3" key="1">
    <citation type="submission" date="2022-10" db="EMBL/GenBank/DDBJ databases">
        <title>Defluviimonas sp. nov., isolated from ocean surface water.</title>
        <authorList>
            <person name="He W."/>
            <person name="Wang L."/>
            <person name="Zhang D.-F."/>
        </authorList>
    </citation>
    <scope>NUCLEOTIDE SEQUENCE [LARGE SCALE GENOMIC DNA]</scope>
    <source>
        <strain evidence="2 3">WL0075</strain>
    </source>
</reference>
<name>A0ABT2Z671_9RHOB</name>
<keyword evidence="3" id="KW-1185">Reference proteome</keyword>
<evidence type="ECO:0000313" key="2">
    <source>
        <dbReference type="EMBL" id="MCV2866638.1"/>
    </source>
</evidence>
<dbReference type="Pfam" id="PF13610">
    <property type="entry name" value="DDE_Tnp_IS240"/>
    <property type="match status" value="1"/>
</dbReference>
<evidence type="ECO:0000313" key="3">
    <source>
        <dbReference type="Proteomes" id="UP001652503"/>
    </source>
</evidence>
<accession>A0ABT2Z671</accession>
<sequence>MSLHLNGIFVTINGERHYLSLSVDHEGEVLERLVSTARDRKVALKFLKKSLWRCDCAALRERGIRDRQRTGR</sequence>
<gene>
    <name evidence="2" type="ORF">OE647_18170</name>
</gene>
<protein>
    <submittedName>
        <fullName evidence="2">Transposase</fullName>
    </submittedName>
</protein>
<organism evidence="2 3">
    <name type="scientific">Albidovulum sediminicola</name>
    <dbReference type="NCBI Taxonomy" id="2984331"/>
    <lineage>
        <taxon>Bacteria</taxon>
        <taxon>Pseudomonadati</taxon>
        <taxon>Pseudomonadota</taxon>
        <taxon>Alphaproteobacteria</taxon>
        <taxon>Rhodobacterales</taxon>
        <taxon>Paracoccaceae</taxon>
        <taxon>Albidovulum</taxon>
    </lineage>
</organism>
<evidence type="ECO:0000259" key="1">
    <source>
        <dbReference type="Pfam" id="PF13610"/>
    </source>
</evidence>
<proteinExistence type="predicted"/>
<dbReference type="InterPro" id="IPR032874">
    <property type="entry name" value="DDE_dom"/>
</dbReference>
<dbReference type="Proteomes" id="UP001652503">
    <property type="component" value="Unassembled WGS sequence"/>
</dbReference>